<evidence type="ECO:0000313" key="1">
    <source>
        <dbReference type="EMBL" id="CAA9463988.1"/>
    </source>
</evidence>
<reference evidence="1" key="1">
    <citation type="submission" date="2020-02" db="EMBL/GenBank/DDBJ databases">
        <authorList>
            <person name="Meier V. D."/>
        </authorList>
    </citation>
    <scope>NUCLEOTIDE SEQUENCE</scope>
    <source>
        <strain evidence="1">AVDCRST_MAG12</strain>
    </source>
</reference>
<sequence length="45" mass="5154">MYKDGPSATFVCWGGCTREVLRFSGSEVFRGGAERLIGQRWLRSW</sequence>
<accession>A0A6J4REX4</accession>
<name>A0A6J4REX4_9ACTN</name>
<dbReference type="EMBL" id="CADCVK010000011">
    <property type="protein sequence ID" value="CAA9463988.1"/>
    <property type="molecule type" value="Genomic_DNA"/>
</dbReference>
<protein>
    <submittedName>
        <fullName evidence="1">Uncharacterized protein</fullName>
    </submittedName>
</protein>
<dbReference type="AlphaFoldDB" id="A0A6J4REX4"/>
<organism evidence="1">
    <name type="scientific">uncultured Rubrobacteraceae bacterium</name>
    <dbReference type="NCBI Taxonomy" id="349277"/>
    <lineage>
        <taxon>Bacteria</taxon>
        <taxon>Bacillati</taxon>
        <taxon>Actinomycetota</taxon>
        <taxon>Rubrobacteria</taxon>
        <taxon>Rubrobacterales</taxon>
        <taxon>Rubrobacteraceae</taxon>
        <taxon>environmental samples</taxon>
    </lineage>
</organism>
<gene>
    <name evidence="1" type="ORF">AVDCRST_MAG12-82</name>
</gene>
<proteinExistence type="predicted"/>